<keyword evidence="4 6" id="KW-1133">Transmembrane helix</keyword>
<dbReference type="Gene3D" id="1.20.1250.20">
    <property type="entry name" value="MFS general substrate transporter like domains"/>
    <property type="match status" value="2"/>
</dbReference>
<dbReference type="GO" id="GO:0022857">
    <property type="term" value="F:transmembrane transporter activity"/>
    <property type="evidence" value="ECO:0007669"/>
    <property type="project" value="InterPro"/>
</dbReference>
<dbReference type="OrthoDB" id="440755at2759"/>
<sequence>MPVPATTTDKEESTVDQSRISTPVNAESGRAPANQYDALTNRQLVIFAGSQLIVWALNAANVLETSFILPVVAQEFKVSISDVQWVAASNMLIWGCFQLIAGRLCDILGRKRGYIFGCTTSVIFNVTATFMPNLASLNVARALSGLSAAIILPASAGLIGALYRPGKKRTIACAVVSCGGCAGASVGELLAGVFVRYSKWTWRPCYFSCGVTTVAPLIIGWWLVPRDPPIKSDWSVDWLGALSVGVSLFLFLFTLTLSNTTSRGWKTPYLPALLTVSVLCFAFFVWRQRSLHRALPSENKPPPVIPKGLLSWKKRNLIVVYIGTALLFACVDGQFPFISYLYLDVLKLDAFEAGLRWSMCMFSGVPAAILVALLISRVPPRILMSTGCLISTMTPLLFAIRKLDWPYWRADLWAFLLVAYGSDGVIAAGSSLISHTASP</sequence>
<dbReference type="PROSITE" id="PS50850">
    <property type="entry name" value="MFS"/>
    <property type="match status" value="1"/>
</dbReference>
<feature type="transmembrane region" description="Helical" evidence="6">
    <location>
        <begin position="355"/>
        <end position="375"/>
    </location>
</feature>
<dbReference type="InterPro" id="IPR011701">
    <property type="entry name" value="MFS"/>
</dbReference>
<dbReference type="PANTHER" id="PTHR42718:SF9">
    <property type="entry name" value="MAJOR FACILITATOR SUPERFAMILY MULTIDRUG TRANSPORTER MFSC"/>
    <property type="match status" value="1"/>
</dbReference>
<feature type="transmembrane region" description="Helical" evidence="6">
    <location>
        <begin position="317"/>
        <end position="343"/>
    </location>
</feature>
<dbReference type="InterPro" id="IPR020846">
    <property type="entry name" value="MFS_dom"/>
</dbReference>
<keyword evidence="3 6" id="KW-0812">Transmembrane</keyword>
<evidence type="ECO:0000256" key="3">
    <source>
        <dbReference type="ARBA" id="ARBA00022692"/>
    </source>
</evidence>
<feature type="transmembrane region" description="Helical" evidence="6">
    <location>
        <begin position="170"/>
        <end position="195"/>
    </location>
</feature>
<evidence type="ECO:0000256" key="2">
    <source>
        <dbReference type="ARBA" id="ARBA00022448"/>
    </source>
</evidence>
<dbReference type="InParanoid" id="A0A1Y1UI15"/>
<evidence type="ECO:0000313" key="9">
    <source>
        <dbReference type="Proteomes" id="UP000193218"/>
    </source>
</evidence>
<dbReference type="AlphaFoldDB" id="A0A1Y1UI15"/>
<accession>A0A1Y1UI15</accession>
<feature type="transmembrane region" description="Helical" evidence="6">
    <location>
        <begin position="269"/>
        <end position="286"/>
    </location>
</feature>
<comment type="caution">
    <text evidence="8">The sequence shown here is derived from an EMBL/GenBank/DDBJ whole genome shotgun (WGS) entry which is preliminary data.</text>
</comment>
<feature type="transmembrane region" description="Helical" evidence="6">
    <location>
        <begin position="412"/>
        <end position="433"/>
    </location>
</feature>
<name>A0A1Y1UI15_9TREE</name>
<feature type="transmembrane region" description="Helical" evidence="6">
    <location>
        <begin position="236"/>
        <end position="257"/>
    </location>
</feature>
<proteinExistence type="predicted"/>
<dbReference type="STRING" id="4999.A0A1Y1UI15"/>
<keyword evidence="5 6" id="KW-0472">Membrane</keyword>
<feature type="transmembrane region" description="Helical" evidence="6">
    <location>
        <begin position="143"/>
        <end position="163"/>
    </location>
</feature>
<dbReference type="Proteomes" id="UP000193218">
    <property type="component" value="Unassembled WGS sequence"/>
</dbReference>
<feature type="transmembrane region" description="Helical" evidence="6">
    <location>
        <begin position="201"/>
        <end position="224"/>
    </location>
</feature>
<keyword evidence="2" id="KW-0813">Transport</keyword>
<evidence type="ECO:0000256" key="5">
    <source>
        <dbReference type="ARBA" id="ARBA00023136"/>
    </source>
</evidence>
<feature type="transmembrane region" description="Helical" evidence="6">
    <location>
        <begin position="382"/>
        <end position="400"/>
    </location>
</feature>
<gene>
    <name evidence="8" type="ORF">BD324DRAFT_645578</name>
</gene>
<feature type="domain" description="Major facilitator superfamily (MFS) profile" evidence="7">
    <location>
        <begin position="44"/>
        <end position="439"/>
    </location>
</feature>
<keyword evidence="9" id="KW-1185">Reference proteome</keyword>
<dbReference type="GO" id="GO:0016020">
    <property type="term" value="C:membrane"/>
    <property type="evidence" value="ECO:0007669"/>
    <property type="project" value="UniProtKB-SubCell"/>
</dbReference>
<dbReference type="SUPFAM" id="SSF103473">
    <property type="entry name" value="MFS general substrate transporter"/>
    <property type="match status" value="1"/>
</dbReference>
<feature type="transmembrane region" description="Helical" evidence="6">
    <location>
        <begin position="113"/>
        <end position="131"/>
    </location>
</feature>
<dbReference type="RefSeq" id="XP_021871215.1">
    <property type="nucleotide sequence ID" value="XM_022017614.1"/>
</dbReference>
<evidence type="ECO:0000259" key="7">
    <source>
        <dbReference type="PROSITE" id="PS50850"/>
    </source>
</evidence>
<organism evidence="8 9">
    <name type="scientific">Kockovaella imperatae</name>
    <dbReference type="NCBI Taxonomy" id="4999"/>
    <lineage>
        <taxon>Eukaryota</taxon>
        <taxon>Fungi</taxon>
        <taxon>Dikarya</taxon>
        <taxon>Basidiomycota</taxon>
        <taxon>Agaricomycotina</taxon>
        <taxon>Tremellomycetes</taxon>
        <taxon>Tremellales</taxon>
        <taxon>Cuniculitremaceae</taxon>
        <taxon>Kockovaella</taxon>
    </lineage>
</organism>
<evidence type="ECO:0000256" key="6">
    <source>
        <dbReference type="SAM" id="Phobius"/>
    </source>
</evidence>
<evidence type="ECO:0000256" key="1">
    <source>
        <dbReference type="ARBA" id="ARBA00004141"/>
    </source>
</evidence>
<dbReference type="PANTHER" id="PTHR42718">
    <property type="entry name" value="MAJOR FACILITATOR SUPERFAMILY MULTIDRUG TRANSPORTER MFSC"/>
    <property type="match status" value="1"/>
</dbReference>
<dbReference type="Pfam" id="PF07690">
    <property type="entry name" value="MFS_1"/>
    <property type="match status" value="2"/>
</dbReference>
<dbReference type="InterPro" id="IPR036259">
    <property type="entry name" value="MFS_trans_sf"/>
</dbReference>
<dbReference type="GeneID" id="33559423"/>
<comment type="subcellular location">
    <subcellularLocation>
        <location evidence="1">Membrane</location>
        <topology evidence="1">Multi-pass membrane protein</topology>
    </subcellularLocation>
</comment>
<reference evidence="8 9" key="1">
    <citation type="submission" date="2017-03" db="EMBL/GenBank/DDBJ databases">
        <title>Widespread Adenine N6-methylation of Active Genes in Fungi.</title>
        <authorList>
            <consortium name="DOE Joint Genome Institute"/>
            <person name="Mondo S.J."/>
            <person name="Dannebaum R.O."/>
            <person name="Kuo R.C."/>
            <person name="Louie K.B."/>
            <person name="Bewick A.J."/>
            <person name="Labutti K."/>
            <person name="Haridas S."/>
            <person name="Kuo A."/>
            <person name="Salamov A."/>
            <person name="Ahrendt S.R."/>
            <person name="Lau R."/>
            <person name="Bowen B.P."/>
            <person name="Lipzen A."/>
            <person name="Sullivan W."/>
            <person name="Andreopoulos W.B."/>
            <person name="Clum A."/>
            <person name="Lindquist E."/>
            <person name="Daum C."/>
            <person name="Northen T.R."/>
            <person name="Ramamoorthy G."/>
            <person name="Schmitz R.J."/>
            <person name="Gryganskyi A."/>
            <person name="Culley D."/>
            <person name="Magnuson J."/>
            <person name="James T.Y."/>
            <person name="O'Malley M.A."/>
            <person name="Stajich J.E."/>
            <person name="Spatafora J.W."/>
            <person name="Visel A."/>
            <person name="Grigoriev I.V."/>
        </authorList>
    </citation>
    <scope>NUCLEOTIDE SEQUENCE [LARGE SCALE GENOMIC DNA]</scope>
    <source>
        <strain evidence="8 9">NRRL Y-17943</strain>
    </source>
</reference>
<evidence type="ECO:0000313" key="8">
    <source>
        <dbReference type="EMBL" id="ORX37177.1"/>
    </source>
</evidence>
<protein>
    <submittedName>
        <fullName evidence="8">Major facilitator superfamily domain-containing protein</fullName>
    </submittedName>
</protein>
<evidence type="ECO:0000256" key="4">
    <source>
        <dbReference type="ARBA" id="ARBA00022989"/>
    </source>
</evidence>
<dbReference type="EMBL" id="NBSH01000006">
    <property type="protein sequence ID" value="ORX37177.1"/>
    <property type="molecule type" value="Genomic_DNA"/>
</dbReference>